<dbReference type="Gene3D" id="3.30.70.270">
    <property type="match status" value="1"/>
</dbReference>
<organism evidence="3 4">
    <name type="scientific">Vibrio sinaloensis DSM 21326</name>
    <dbReference type="NCBI Taxonomy" id="945550"/>
    <lineage>
        <taxon>Bacteria</taxon>
        <taxon>Pseudomonadati</taxon>
        <taxon>Pseudomonadota</taxon>
        <taxon>Gammaproteobacteria</taxon>
        <taxon>Vibrionales</taxon>
        <taxon>Vibrionaceae</taxon>
        <taxon>Vibrio</taxon>
        <taxon>Vibrio oreintalis group</taxon>
    </lineage>
</organism>
<gene>
    <name evidence="3" type="ORF">VISI1226_09404</name>
</gene>
<dbReference type="GO" id="GO:0071111">
    <property type="term" value="F:cyclic-guanylate-specific phosphodiesterase activity"/>
    <property type="evidence" value="ECO:0007669"/>
    <property type="project" value="InterPro"/>
</dbReference>
<evidence type="ECO:0000259" key="2">
    <source>
        <dbReference type="PROSITE" id="PS50887"/>
    </source>
</evidence>
<evidence type="ECO:0000259" key="1">
    <source>
        <dbReference type="PROSITE" id="PS50883"/>
    </source>
</evidence>
<dbReference type="InterPro" id="IPR029787">
    <property type="entry name" value="Nucleotide_cyclase"/>
</dbReference>
<dbReference type="EMBL" id="AEVT01000083">
    <property type="protein sequence ID" value="EGA69385.1"/>
    <property type="molecule type" value="Genomic_DNA"/>
</dbReference>
<reference evidence="3 4" key="1">
    <citation type="journal article" date="2012" name="Int. J. Syst. Evol. Microbiol.">
        <title>Vibrio caribbeanicus sp. nov., isolated from the marine sponge Scleritoderma cyanea.</title>
        <authorList>
            <person name="Hoffmann M."/>
            <person name="Monday S.R."/>
            <person name="Allard M.W."/>
            <person name="Strain E.A."/>
            <person name="Whittaker P."/>
            <person name="Naum M."/>
            <person name="McCarthy P.J."/>
            <person name="Lopez J.V."/>
            <person name="Fischer M."/>
            <person name="Brown E.W."/>
        </authorList>
    </citation>
    <scope>NUCLEOTIDE SEQUENCE [LARGE SCALE GENOMIC DNA]</scope>
    <source>
        <strain evidence="4">DSMZ 21326</strain>
    </source>
</reference>
<feature type="domain" description="GGDEF" evidence="2">
    <location>
        <begin position="351"/>
        <end position="482"/>
    </location>
</feature>
<protein>
    <submittedName>
        <fullName evidence="3">Putative signal transduction protein</fullName>
    </submittedName>
</protein>
<dbReference type="eggNOG" id="COG5001">
    <property type="taxonomic scope" value="Bacteria"/>
</dbReference>
<dbReference type="InterPro" id="IPR035919">
    <property type="entry name" value="EAL_sf"/>
</dbReference>
<dbReference type="AlphaFoldDB" id="E8M929"/>
<dbReference type="PANTHER" id="PTHR33121:SF79">
    <property type="entry name" value="CYCLIC DI-GMP PHOSPHODIESTERASE PDED-RELATED"/>
    <property type="match status" value="1"/>
</dbReference>
<evidence type="ECO:0000313" key="4">
    <source>
        <dbReference type="Proteomes" id="UP000006228"/>
    </source>
</evidence>
<name>E8M929_PHOS4</name>
<proteinExistence type="predicted"/>
<sequence length="750" mass="85409">MILFRNKLALIFIATMLVSSIVFSGYLSSVWHRTHQQFKNLQKHEVNQLSANTHMFLKSQEALLLLLGEQLTRDKPLPDAPQHAPILDKVRATHSAFVGLGLANPQGDLLEVSSNLPLDSLPNLKQQEESRDSFIQTLDANRLVIGRTYLLNFLRHHEIAMALRVPIRLPDNRLKAVMTAGVRVNNPTFQANLPDYHRIDIIRADRYFQYSSEFFNNEMAYATAITDEWLNTMLNSFDQLHSKNINFEHSGYLNIDDERYSIELKYDEYFHLWFMSRIPTSQIHHQFLQDIMVPTSFFFISCFLLLGSARYIYQREKSKYLELSHQAFHDPLTGLANKNKLRKEVQRLANNPQSIAFINIDRMKSINELYGQKYGDQVLIAISERLKALIGKNGMVARGFGDEFFIMFPCASESETEVICHRVLQSIAKPFLIDDSTILLTASIAATNTAKLQTEFDEMTWSLGVAMTEAKKSKNTVSFVNAQFQEQHLKRLNVEFKLKKAIKNREIFVVFQPQFRADGSLCGVEALARWIDEELGYIPPDLFVSVAEQSGLMSDLGELIMQKAIRETAHLHQSTSTRYSLSINVSVQQLMDSQIKQALRKELTLNDMSPKDVILEITESVFIEDMQQVNAMCNELVEEGFRLSLDDFGTGYSSLSSLSQLPLSELKIDKSFIDGLPDDSSSERMVNNIIDIARNHKMTVVAEGLETQAQKQKLIEMGCLCFQGYYFAKPMESADLNALLISGQTKTSVV</sequence>
<feature type="domain" description="EAL" evidence="1">
    <location>
        <begin position="491"/>
        <end position="744"/>
    </location>
</feature>
<dbReference type="CDD" id="cd01949">
    <property type="entry name" value="GGDEF"/>
    <property type="match status" value="1"/>
</dbReference>
<dbReference type="Gene3D" id="3.30.450.20">
    <property type="entry name" value="PAS domain"/>
    <property type="match status" value="1"/>
</dbReference>
<comment type="caution">
    <text evidence="3">The sequence shown here is derived from an EMBL/GenBank/DDBJ whole genome shotgun (WGS) entry which is preliminary data.</text>
</comment>
<dbReference type="PANTHER" id="PTHR33121">
    <property type="entry name" value="CYCLIC DI-GMP PHOSPHODIESTERASE PDEF"/>
    <property type="match status" value="1"/>
</dbReference>
<dbReference type="CDD" id="cd01948">
    <property type="entry name" value="EAL"/>
    <property type="match status" value="1"/>
</dbReference>
<dbReference type="SMART" id="SM00052">
    <property type="entry name" value="EAL"/>
    <property type="match status" value="1"/>
</dbReference>
<evidence type="ECO:0000313" key="3">
    <source>
        <dbReference type="EMBL" id="EGA69385.1"/>
    </source>
</evidence>
<dbReference type="GeneID" id="95570083"/>
<dbReference type="Proteomes" id="UP000006228">
    <property type="component" value="Unassembled WGS sequence"/>
</dbReference>
<dbReference type="PROSITE" id="PS50883">
    <property type="entry name" value="EAL"/>
    <property type="match status" value="1"/>
</dbReference>
<dbReference type="Pfam" id="PF00990">
    <property type="entry name" value="GGDEF"/>
    <property type="match status" value="1"/>
</dbReference>
<dbReference type="RefSeq" id="WP_008078378.1">
    <property type="nucleotide sequence ID" value="NZ_AEVT01000083.1"/>
</dbReference>
<dbReference type="InterPro" id="IPR000160">
    <property type="entry name" value="GGDEF_dom"/>
</dbReference>
<dbReference type="Pfam" id="PF00563">
    <property type="entry name" value="EAL"/>
    <property type="match status" value="1"/>
</dbReference>
<dbReference type="PROSITE" id="PS50887">
    <property type="entry name" value="GGDEF"/>
    <property type="match status" value="1"/>
</dbReference>
<dbReference type="SUPFAM" id="SSF141868">
    <property type="entry name" value="EAL domain-like"/>
    <property type="match status" value="1"/>
</dbReference>
<dbReference type="InterPro" id="IPR001633">
    <property type="entry name" value="EAL_dom"/>
</dbReference>
<dbReference type="NCBIfam" id="TIGR00254">
    <property type="entry name" value="GGDEF"/>
    <property type="match status" value="1"/>
</dbReference>
<dbReference type="InterPro" id="IPR050706">
    <property type="entry name" value="Cyclic-di-GMP_PDE-like"/>
</dbReference>
<dbReference type="OrthoDB" id="9804951at2"/>
<dbReference type="InterPro" id="IPR043128">
    <property type="entry name" value="Rev_trsase/Diguanyl_cyclase"/>
</dbReference>
<dbReference type="SMART" id="SM00267">
    <property type="entry name" value="GGDEF"/>
    <property type="match status" value="1"/>
</dbReference>
<dbReference type="SUPFAM" id="SSF55073">
    <property type="entry name" value="Nucleotide cyclase"/>
    <property type="match status" value="1"/>
</dbReference>
<dbReference type="Gene3D" id="3.20.20.450">
    <property type="entry name" value="EAL domain"/>
    <property type="match status" value="1"/>
</dbReference>
<accession>E8M929</accession>